<keyword evidence="1" id="KW-0597">Phosphoprotein</keyword>
<dbReference type="OrthoDB" id="5639780at2"/>
<dbReference type="STRING" id="66969.Lwal_0918"/>
<protein>
    <submittedName>
        <fullName evidence="3">Response regulator receiver</fullName>
    </submittedName>
</protein>
<dbReference type="SUPFAM" id="SSF52172">
    <property type="entry name" value="CheY-like"/>
    <property type="match status" value="1"/>
</dbReference>
<proteinExistence type="predicted"/>
<name>A0A0W1AM78_9GAMM</name>
<dbReference type="Pfam" id="PF00072">
    <property type="entry name" value="Response_reg"/>
    <property type="match status" value="1"/>
</dbReference>
<dbReference type="InterPro" id="IPR011006">
    <property type="entry name" value="CheY-like_superfamily"/>
</dbReference>
<dbReference type="Proteomes" id="UP000054729">
    <property type="component" value="Unassembled WGS sequence"/>
</dbReference>
<evidence type="ECO:0000313" key="4">
    <source>
        <dbReference type="Proteomes" id="UP000054729"/>
    </source>
</evidence>
<evidence type="ECO:0000256" key="1">
    <source>
        <dbReference type="PROSITE-ProRule" id="PRU00169"/>
    </source>
</evidence>
<dbReference type="GO" id="GO:0000160">
    <property type="term" value="P:phosphorelay signal transduction system"/>
    <property type="evidence" value="ECO:0007669"/>
    <property type="project" value="InterPro"/>
</dbReference>
<dbReference type="RefSeq" id="WP_058479725.1">
    <property type="nucleotide sequence ID" value="NZ_CAAAIQ010000009.1"/>
</dbReference>
<reference evidence="3 4" key="1">
    <citation type="submission" date="2015-11" db="EMBL/GenBank/DDBJ databases">
        <title>Genomic analysis of 38 Legionella species identifies large and diverse effector repertoires.</title>
        <authorList>
            <person name="Burstein D."/>
            <person name="Amaro F."/>
            <person name="Zusman T."/>
            <person name="Lifshitz Z."/>
            <person name="Cohen O."/>
            <person name="Gilbert J.A."/>
            <person name="Pupko T."/>
            <person name="Shuman H.A."/>
            <person name="Segal G."/>
        </authorList>
    </citation>
    <scope>NUCLEOTIDE SEQUENCE [LARGE SCALE GENOMIC DNA]</scope>
    <source>
        <strain evidence="3 4">ATCC 51914</strain>
    </source>
</reference>
<gene>
    <name evidence="3" type="ORF">Lwal_0918</name>
</gene>
<organism evidence="3 4">
    <name type="scientific">Legionella waltersii</name>
    <dbReference type="NCBI Taxonomy" id="66969"/>
    <lineage>
        <taxon>Bacteria</taxon>
        <taxon>Pseudomonadati</taxon>
        <taxon>Pseudomonadota</taxon>
        <taxon>Gammaproteobacteria</taxon>
        <taxon>Legionellales</taxon>
        <taxon>Legionellaceae</taxon>
        <taxon>Legionella</taxon>
    </lineage>
</organism>
<dbReference type="EMBL" id="LNZB01000015">
    <property type="protein sequence ID" value="KTD82441.1"/>
    <property type="molecule type" value="Genomic_DNA"/>
</dbReference>
<dbReference type="InterPro" id="IPR001789">
    <property type="entry name" value="Sig_transdc_resp-reg_receiver"/>
</dbReference>
<feature type="modified residue" description="4-aspartylphosphate" evidence="1">
    <location>
        <position position="55"/>
    </location>
</feature>
<keyword evidence="4" id="KW-1185">Reference proteome</keyword>
<evidence type="ECO:0000259" key="2">
    <source>
        <dbReference type="PROSITE" id="PS50110"/>
    </source>
</evidence>
<dbReference type="AlphaFoldDB" id="A0A0W1AM78"/>
<dbReference type="PROSITE" id="PS50110">
    <property type="entry name" value="RESPONSE_REGULATORY"/>
    <property type="match status" value="1"/>
</dbReference>
<comment type="caution">
    <text evidence="3">The sequence shown here is derived from an EMBL/GenBank/DDBJ whole genome shotgun (WGS) entry which is preliminary data.</text>
</comment>
<dbReference type="PATRIC" id="fig|66969.6.peg.994"/>
<evidence type="ECO:0000313" key="3">
    <source>
        <dbReference type="EMBL" id="KTD82441.1"/>
    </source>
</evidence>
<sequence>MNELLHFLVTEASLGARIVIRSQLIQLGHSVDMAFDGESTLVLVESKTYDLILLDAERNKGFDCYELIDRIREKSTYNKRTPIILLSASPRTILRNNLYPCFAKPMNVNDVHKIIDYLEEYNKNQ</sequence>
<feature type="domain" description="Response regulatory" evidence="2">
    <location>
        <begin position="6"/>
        <end position="119"/>
    </location>
</feature>
<dbReference type="Gene3D" id="3.40.50.2300">
    <property type="match status" value="1"/>
</dbReference>
<accession>A0A0W1AM78</accession>